<comment type="caution">
    <text evidence="9">The sequence shown here is derived from an EMBL/GenBank/DDBJ whole genome shotgun (WGS) entry which is preliminary data.</text>
</comment>
<organism evidence="9 10">
    <name type="scientific">Alkalispirillum mobile</name>
    <dbReference type="NCBI Taxonomy" id="85925"/>
    <lineage>
        <taxon>Bacteria</taxon>
        <taxon>Pseudomonadati</taxon>
        <taxon>Pseudomonadota</taxon>
        <taxon>Gammaproteobacteria</taxon>
        <taxon>Chromatiales</taxon>
        <taxon>Ectothiorhodospiraceae</taxon>
        <taxon>Alkalispirillum</taxon>
    </lineage>
</organism>
<evidence type="ECO:0000256" key="3">
    <source>
        <dbReference type="ARBA" id="ARBA00014376"/>
    </source>
</evidence>
<keyword evidence="10" id="KW-1185">Reference proteome</keyword>
<comment type="function">
    <text evidence="5 6">Structural component of flagellum, the bacterial motility apparatus. Part of the rod structure of flagellar basal body.</text>
</comment>
<evidence type="ECO:0000313" key="9">
    <source>
        <dbReference type="EMBL" id="RLK48663.1"/>
    </source>
</evidence>
<dbReference type="RefSeq" id="WP_121442310.1">
    <property type="nucleotide sequence ID" value="NZ_RCDA01000002.1"/>
</dbReference>
<feature type="region of interest" description="Disordered" evidence="7">
    <location>
        <begin position="51"/>
        <end position="95"/>
    </location>
</feature>
<dbReference type="Pfam" id="PF00460">
    <property type="entry name" value="Flg_bb_rod"/>
    <property type="match status" value="1"/>
</dbReference>
<dbReference type="EMBL" id="RCDA01000002">
    <property type="protein sequence ID" value="RLK48663.1"/>
    <property type="molecule type" value="Genomic_DNA"/>
</dbReference>
<dbReference type="OrthoDB" id="9788334at2"/>
<protein>
    <recommendedName>
        <fullName evidence="3 6">Flagellar basal body rod protein FlgB</fullName>
    </recommendedName>
</protein>
<feature type="domain" description="Flagellar basal body rod protein N-terminal" evidence="8">
    <location>
        <begin position="25"/>
        <end position="39"/>
    </location>
</feature>
<evidence type="ECO:0000256" key="7">
    <source>
        <dbReference type="SAM" id="MobiDB-lite"/>
    </source>
</evidence>
<comment type="subunit">
    <text evidence="6">The basal body constitutes a major portion of the flagellar organelle and consists of a number of rings mounted on a central rod.</text>
</comment>
<proteinExistence type="inferred from homology"/>
<dbReference type="PANTHER" id="PTHR30435">
    <property type="entry name" value="FLAGELLAR PROTEIN"/>
    <property type="match status" value="1"/>
</dbReference>
<gene>
    <name evidence="9" type="ORF">DFR31_1774</name>
</gene>
<reference evidence="9 10" key="1">
    <citation type="submission" date="2018-10" db="EMBL/GenBank/DDBJ databases">
        <title>Genomic Encyclopedia of Type Strains, Phase IV (KMG-IV): sequencing the most valuable type-strain genomes for metagenomic binning, comparative biology and taxonomic classification.</title>
        <authorList>
            <person name="Goeker M."/>
        </authorList>
    </citation>
    <scope>NUCLEOTIDE SEQUENCE [LARGE SCALE GENOMIC DNA]</scope>
    <source>
        <strain evidence="9 10">DSM 12769</strain>
    </source>
</reference>
<evidence type="ECO:0000256" key="1">
    <source>
        <dbReference type="ARBA" id="ARBA00004117"/>
    </source>
</evidence>
<dbReference type="GO" id="GO:0030694">
    <property type="term" value="C:bacterial-type flagellum basal body, rod"/>
    <property type="evidence" value="ECO:0007669"/>
    <property type="project" value="InterPro"/>
</dbReference>
<dbReference type="InterPro" id="IPR001444">
    <property type="entry name" value="Flag_bb_rod_N"/>
</dbReference>
<accession>A0A498C049</accession>
<dbReference type="AlphaFoldDB" id="A0A498C049"/>
<dbReference type="PIRSF" id="PIRSF002889">
    <property type="entry name" value="Rod_FlgB"/>
    <property type="match status" value="1"/>
</dbReference>
<evidence type="ECO:0000313" key="10">
    <source>
        <dbReference type="Proteomes" id="UP000275461"/>
    </source>
</evidence>
<dbReference type="NCBIfam" id="TIGR01396">
    <property type="entry name" value="FlgB"/>
    <property type="match status" value="1"/>
</dbReference>
<name>A0A498C049_9GAMM</name>
<dbReference type="InterPro" id="IPR006300">
    <property type="entry name" value="FlgB"/>
</dbReference>
<evidence type="ECO:0000256" key="2">
    <source>
        <dbReference type="ARBA" id="ARBA00009677"/>
    </source>
</evidence>
<evidence type="ECO:0000256" key="6">
    <source>
        <dbReference type="PIRNR" id="PIRNR002889"/>
    </source>
</evidence>
<evidence type="ECO:0000259" key="8">
    <source>
        <dbReference type="Pfam" id="PF00460"/>
    </source>
</evidence>
<keyword evidence="9" id="KW-0282">Flagellum</keyword>
<dbReference type="GO" id="GO:0071978">
    <property type="term" value="P:bacterial-type flagellum-dependent swarming motility"/>
    <property type="evidence" value="ECO:0007669"/>
    <property type="project" value="TreeGrafter"/>
</dbReference>
<keyword evidence="9" id="KW-0966">Cell projection</keyword>
<evidence type="ECO:0000256" key="5">
    <source>
        <dbReference type="ARBA" id="ARBA00024934"/>
    </source>
</evidence>
<dbReference type="Proteomes" id="UP000275461">
    <property type="component" value="Unassembled WGS sequence"/>
</dbReference>
<dbReference type="PANTHER" id="PTHR30435:SF12">
    <property type="entry name" value="FLAGELLAR BASAL BODY ROD PROTEIN FLGB"/>
    <property type="match status" value="1"/>
</dbReference>
<sequence>MSLSLDKAFGTQELALRLRGERSQMLASNIANADTPNFKAKDMDFQAAMQAAESRGTGPMQATHEKHFNVSPGGGLDGDPQALYRVPHGPALDGNTVESHVEQAKFAENSVQYQASLTFLGDRITGLLGAIRGE</sequence>
<keyword evidence="4 6" id="KW-0975">Bacterial flagellum</keyword>
<comment type="subcellular location">
    <subcellularLocation>
        <location evidence="1 6">Bacterial flagellum basal body</location>
    </subcellularLocation>
</comment>
<evidence type="ECO:0000256" key="4">
    <source>
        <dbReference type="ARBA" id="ARBA00023143"/>
    </source>
</evidence>
<comment type="similarity">
    <text evidence="2 6">Belongs to the flagella basal body rod proteins family.</text>
</comment>
<keyword evidence="9" id="KW-0969">Cilium</keyword>